<gene>
    <name evidence="1" type="ORF">A2U01_0031861</name>
</gene>
<dbReference type="EMBL" id="LXQA010077527">
    <property type="protein sequence ID" value="MCI10766.1"/>
    <property type="molecule type" value="Genomic_DNA"/>
</dbReference>
<dbReference type="GO" id="GO:0020037">
    <property type="term" value="F:heme binding"/>
    <property type="evidence" value="ECO:0007669"/>
    <property type="project" value="InterPro"/>
</dbReference>
<dbReference type="GO" id="GO:0005506">
    <property type="term" value="F:iron ion binding"/>
    <property type="evidence" value="ECO:0007669"/>
    <property type="project" value="InterPro"/>
</dbReference>
<dbReference type="Gene3D" id="1.10.630.10">
    <property type="entry name" value="Cytochrome P450"/>
    <property type="match status" value="1"/>
</dbReference>
<comment type="caution">
    <text evidence="1">The sequence shown here is derived from an EMBL/GenBank/DDBJ whole genome shotgun (WGS) entry which is preliminary data.</text>
</comment>
<name>A0A392PHI3_9FABA</name>
<dbReference type="InterPro" id="IPR001128">
    <property type="entry name" value="Cyt_P450"/>
</dbReference>
<dbReference type="Pfam" id="PF00067">
    <property type="entry name" value="p450"/>
    <property type="match status" value="1"/>
</dbReference>
<keyword evidence="2" id="KW-1185">Reference proteome</keyword>
<protein>
    <submittedName>
        <fullName evidence="1">Cytochrome P450 716B2-like</fullName>
    </submittedName>
</protein>
<dbReference type="GO" id="GO:0004497">
    <property type="term" value="F:monooxygenase activity"/>
    <property type="evidence" value="ECO:0007669"/>
    <property type="project" value="InterPro"/>
</dbReference>
<proteinExistence type="predicted"/>
<dbReference type="SUPFAM" id="SSF48264">
    <property type="entry name" value="Cytochrome P450"/>
    <property type="match status" value="1"/>
</dbReference>
<evidence type="ECO:0000313" key="1">
    <source>
        <dbReference type="EMBL" id="MCI10766.1"/>
    </source>
</evidence>
<dbReference type="InterPro" id="IPR036396">
    <property type="entry name" value="Cyt_P450_sf"/>
</dbReference>
<dbReference type="Proteomes" id="UP000265520">
    <property type="component" value="Unassembled WGS sequence"/>
</dbReference>
<sequence>MDLEQGVASPTQDILSHMLLTRNENGEFLNELKIADKILGLLIGGHDTASAACTFIVKYLAELPHIYDKVYQVERGEPTLRAPQVSRRRLVIANGGGKFVQISW</sequence>
<dbReference type="GO" id="GO:0016705">
    <property type="term" value="F:oxidoreductase activity, acting on paired donors, with incorporation or reduction of molecular oxygen"/>
    <property type="evidence" value="ECO:0007669"/>
    <property type="project" value="InterPro"/>
</dbReference>
<dbReference type="AlphaFoldDB" id="A0A392PHI3"/>
<evidence type="ECO:0000313" key="2">
    <source>
        <dbReference type="Proteomes" id="UP000265520"/>
    </source>
</evidence>
<accession>A0A392PHI3</accession>
<reference evidence="1 2" key="1">
    <citation type="journal article" date="2018" name="Front. Plant Sci.">
        <title>Red Clover (Trifolium pratense) and Zigzag Clover (T. medium) - A Picture of Genomic Similarities and Differences.</title>
        <authorList>
            <person name="Dluhosova J."/>
            <person name="Istvanek J."/>
            <person name="Nedelnik J."/>
            <person name="Repkova J."/>
        </authorList>
    </citation>
    <scope>NUCLEOTIDE SEQUENCE [LARGE SCALE GENOMIC DNA]</scope>
    <source>
        <strain evidence="2">cv. 10/8</strain>
        <tissue evidence="1">Leaf</tissue>
    </source>
</reference>
<organism evidence="1 2">
    <name type="scientific">Trifolium medium</name>
    <dbReference type="NCBI Taxonomy" id="97028"/>
    <lineage>
        <taxon>Eukaryota</taxon>
        <taxon>Viridiplantae</taxon>
        <taxon>Streptophyta</taxon>
        <taxon>Embryophyta</taxon>
        <taxon>Tracheophyta</taxon>
        <taxon>Spermatophyta</taxon>
        <taxon>Magnoliopsida</taxon>
        <taxon>eudicotyledons</taxon>
        <taxon>Gunneridae</taxon>
        <taxon>Pentapetalae</taxon>
        <taxon>rosids</taxon>
        <taxon>fabids</taxon>
        <taxon>Fabales</taxon>
        <taxon>Fabaceae</taxon>
        <taxon>Papilionoideae</taxon>
        <taxon>50 kb inversion clade</taxon>
        <taxon>NPAAA clade</taxon>
        <taxon>Hologalegina</taxon>
        <taxon>IRL clade</taxon>
        <taxon>Trifolieae</taxon>
        <taxon>Trifolium</taxon>
    </lineage>
</organism>